<evidence type="ECO:0000313" key="2">
    <source>
        <dbReference type="Proteomes" id="UP001444071"/>
    </source>
</evidence>
<gene>
    <name evidence="1" type="ORF">XENORESO_001035</name>
</gene>
<accession>A0ABV0VWG3</accession>
<sequence length="101" mass="11286">MNELRIVDEHNRCIQAVISSRVVQGVSCFSCIYFLQSRFRPLLCAGVLGWEDLVEGGLPHSYLLELAKAILMLFGLLQVKGWSTDSILSILEELIGILHQA</sequence>
<name>A0ABV0VWG3_9TELE</name>
<keyword evidence="2" id="KW-1185">Reference proteome</keyword>
<organism evidence="1 2">
    <name type="scientific">Xenotaenia resolanae</name>
    <dbReference type="NCBI Taxonomy" id="208358"/>
    <lineage>
        <taxon>Eukaryota</taxon>
        <taxon>Metazoa</taxon>
        <taxon>Chordata</taxon>
        <taxon>Craniata</taxon>
        <taxon>Vertebrata</taxon>
        <taxon>Euteleostomi</taxon>
        <taxon>Actinopterygii</taxon>
        <taxon>Neopterygii</taxon>
        <taxon>Teleostei</taxon>
        <taxon>Neoteleostei</taxon>
        <taxon>Acanthomorphata</taxon>
        <taxon>Ovalentaria</taxon>
        <taxon>Atherinomorphae</taxon>
        <taxon>Cyprinodontiformes</taxon>
        <taxon>Goodeidae</taxon>
        <taxon>Xenotaenia</taxon>
    </lineage>
</organism>
<proteinExistence type="predicted"/>
<evidence type="ECO:0000313" key="1">
    <source>
        <dbReference type="EMBL" id="MEQ2260751.1"/>
    </source>
</evidence>
<dbReference type="Proteomes" id="UP001444071">
    <property type="component" value="Unassembled WGS sequence"/>
</dbReference>
<protein>
    <submittedName>
        <fullName evidence="1">Uncharacterized protein</fullName>
    </submittedName>
</protein>
<reference evidence="1 2" key="1">
    <citation type="submission" date="2021-06" db="EMBL/GenBank/DDBJ databases">
        <authorList>
            <person name="Palmer J.M."/>
        </authorList>
    </citation>
    <scope>NUCLEOTIDE SEQUENCE [LARGE SCALE GENOMIC DNA]</scope>
    <source>
        <strain evidence="1 2">XR_2019</strain>
        <tissue evidence="1">Muscle</tissue>
    </source>
</reference>
<dbReference type="EMBL" id="JAHRIM010011184">
    <property type="protein sequence ID" value="MEQ2260751.1"/>
    <property type="molecule type" value="Genomic_DNA"/>
</dbReference>
<comment type="caution">
    <text evidence="1">The sequence shown here is derived from an EMBL/GenBank/DDBJ whole genome shotgun (WGS) entry which is preliminary data.</text>
</comment>